<dbReference type="EMBL" id="DVMJ01000008">
    <property type="protein sequence ID" value="HIU12717.1"/>
    <property type="molecule type" value="Genomic_DNA"/>
</dbReference>
<dbReference type="Proteomes" id="UP000824175">
    <property type="component" value="Unassembled WGS sequence"/>
</dbReference>
<reference evidence="1" key="1">
    <citation type="submission" date="2020-10" db="EMBL/GenBank/DDBJ databases">
        <authorList>
            <person name="Gilroy R."/>
        </authorList>
    </citation>
    <scope>NUCLEOTIDE SEQUENCE</scope>
    <source>
        <strain evidence="1">CHK195-11698</strain>
    </source>
</reference>
<dbReference type="AlphaFoldDB" id="A0A9D1L0B1"/>
<sequence>MQEAFSLAFVLYKDLNINALKILDDFEKRWDEKLPLEFKVDTLRGNYHQFQVVISFVDTPIDVTEMAKIAQHNPFYQEGQRIAKNHRGHAIVAVKGVSSAVERFRVLTKILAAVASSYNAVAIYQGASQLFYSRDFLLEQARLLQEGYLPVQAWIYFGFYSHENAFWCYTQGMGQFGREELEIASDRHTPRQLHEALIQFAYHYLSSHRQWNDGELVVLNEELSLIVHPRYSPTLKSNTLLLSFDS</sequence>
<accession>A0A9D1L0B1</accession>
<evidence type="ECO:0000313" key="2">
    <source>
        <dbReference type="Proteomes" id="UP000824175"/>
    </source>
</evidence>
<comment type="caution">
    <text evidence="1">The sequence shown here is derived from an EMBL/GenBank/DDBJ whole genome shotgun (WGS) entry which is preliminary data.</text>
</comment>
<reference evidence="1" key="2">
    <citation type="journal article" date="2021" name="PeerJ">
        <title>Extensive microbial diversity within the chicken gut microbiome revealed by metagenomics and culture.</title>
        <authorList>
            <person name="Gilroy R."/>
            <person name="Ravi A."/>
            <person name="Getino M."/>
            <person name="Pursley I."/>
            <person name="Horton D.L."/>
            <person name="Alikhan N.F."/>
            <person name="Baker D."/>
            <person name="Gharbi K."/>
            <person name="Hall N."/>
            <person name="Watson M."/>
            <person name="Adriaenssens E.M."/>
            <person name="Foster-Nyarko E."/>
            <person name="Jarju S."/>
            <person name="Secka A."/>
            <person name="Antonio M."/>
            <person name="Oren A."/>
            <person name="Chaudhuri R.R."/>
            <person name="La Ragione R."/>
            <person name="Hildebrand F."/>
            <person name="Pallen M.J."/>
        </authorList>
    </citation>
    <scope>NUCLEOTIDE SEQUENCE</scope>
    <source>
        <strain evidence="1">CHK195-11698</strain>
    </source>
</reference>
<organism evidence="1 2">
    <name type="scientific">Candidatus Fimiplasma intestinipullorum</name>
    <dbReference type="NCBI Taxonomy" id="2840825"/>
    <lineage>
        <taxon>Bacteria</taxon>
        <taxon>Bacillati</taxon>
        <taxon>Bacillota</taxon>
        <taxon>Clostridia</taxon>
        <taxon>Eubacteriales</taxon>
        <taxon>Candidatus Fimiplasma</taxon>
    </lineage>
</organism>
<name>A0A9D1L0B1_9FIRM</name>
<gene>
    <name evidence="1" type="ORF">IAD15_01425</name>
</gene>
<proteinExistence type="predicted"/>
<evidence type="ECO:0000313" key="1">
    <source>
        <dbReference type="EMBL" id="HIU12717.1"/>
    </source>
</evidence>
<protein>
    <submittedName>
        <fullName evidence="1">DUF4261 domain-containing protein</fullName>
    </submittedName>
</protein>